<evidence type="ECO:0000256" key="10">
    <source>
        <dbReference type="ARBA" id="ARBA00035861"/>
    </source>
</evidence>
<organism evidence="13 14">
    <name type="scientific">Candidatus Blackburnbacteria bacterium RIFCSPLOWO2_01_FULL_40_20</name>
    <dbReference type="NCBI Taxonomy" id="1797519"/>
    <lineage>
        <taxon>Bacteria</taxon>
        <taxon>Candidatus Blackburniibacteriota</taxon>
    </lineage>
</organism>
<dbReference type="InterPro" id="IPR000086">
    <property type="entry name" value="NUDIX_hydrolase_dom"/>
</dbReference>
<evidence type="ECO:0000313" key="13">
    <source>
        <dbReference type="EMBL" id="OGY13305.1"/>
    </source>
</evidence>
<evidence type="ECO:0000256" key="8">
    <source>
        <dbReference type="ARBA" id="ARBA00022842"/>
    </source>
</evidence>
<dbReference type="EMBL" id="MHCC01000017">
    <property type="protein sequence ID" value="OGY13305.1"/>
    <property type="molecule type" value="Genomic_DNA"/>
</dbReference>
<dbReference type="SUPFAM" id="SSF55811">
    <property type="entry name" value="Nudix"/>
    <property type="match status" value="1"/>
</dbReference>
<dbReference type="PANTHER" id="PTHR47707:SF1">
    <property type="entry name" value="NUDIX HYDROLASE FAMILY PROTEIN"/>
    <property type="match status" value="1"/>
</dbReference>
<dbReference type="Pfam" id="PF00293">
    <property type="entry name" value="NUDIX"/>
    <property type="match status" value="1"/>
</dbReference>
<dbReference type="GO" id="GO:0035539">
    <property type="term" value="F:8-oxo-7,8-dihydrodeoxyguanosine triphosphate pyrophosphatase activity"/>
    <property type="evidence" value="ECO:0007669"/>
    <property type="project" value="UniProtKB-EC"/>
</dbReference>
<comment type="caution">
    <text evidence="13">The sequence shown here is derived from an EMBL/GenBank/DDBJ whole genome shotgun (WGS) entry which is preliminary data.</text>
</comment>
<comment type="cofactor">
    <cofactor evidence="1">
        <name>Mg(2+)</name>
        <dbReference type="ChEBI" id="CHEBI:18420"/>
    </cofactor>
</comment>
<keyword evidence="8" id="KW-0460">Magnesium</keyword>
<dbReference type="GO" id="GO:0046872">
    <property type="term" value="F:metal ion binding"/>
    <property type="evidence" value="ECO:0007669"/>
    <property type="project" value="UniProtKB-KW"/>
</dbReference>
<dbReference type="GO" id="GO:0044715">
    <property type="term" value="F:8-oxo-dGDP phosphatase activity"/>
    <property type="evidence" value="ECO:0007669"/>
    <property type="project" value="TreeGrafter"/>
</dbReference>
<proteinExistence type="inferred from homology"/>
<dbReference type="GO" id="GO:0044716">
    <property type="term" value="F:8-oxo-GDP phosphatase activity"/>
    <property type="evidence" value="ECO:0007669"/>
    <property type="project" value="TreeGrafter"/>
</dbReference>
<keyword evidence="5" id="KW-0479">Metal-binding</keyword>
<evidence type="ECO:0000256" key="6">
    <source>
        <dbReference type="ARBA" id="ARBA00022763"/>
    </source>
</evidence>
<keyword evidence="4" id="KW-0235">DNA replication</keyword>
<keyword evidence="6" id="KW-0227">DNA damage</keyword>
<gene>
    <name evidence="13" type="ORF">A3A77_02655</name>
</gene>
<evidence type="ECO:0000256" key="11">
    <source>
        <dbReference type="ARBA" id="ARBA00038905"/>
    </source>
</evidence>
<evidence type="ECO:0000256" key="7">
    <source>
        <dbReference type="ARBA" id="ARBA00022801"/>
    </source>
</evidence>
<dbReference type="GO" id="GO:0006281">
    <property type="term" value="P:DNA repair"/>
    <property type="evidence" value="ECO:0007669"/>
    <property type="project" value="UniProtKB-KW"/>
</dbReference>
<dbReference type="Proteomes" id="UP000178659">
    <property type="component" value="Unassembled WGS sequence"/>
</dbReference>
<evidence type="ECO:0000256" key="2">
    <source>
        <dbReference type="ARBA" id="ARBA00005582"/>
    </source>
</evidence>
<evidence type="ECO:0000313" key="14">
    <source>
        <dbReference type="Proteomes" id="UP000178659"/>
    </source>
</evidence>
<dbReference type="PROSITE" id="PS51462">
    <property type="entry name" value="NUDIX"/>
    <property type="match status" value="1"/>
</dbReference>
<evidence type="ECO:0000256" key="4">
    <source>
        <dbReference type="ARBA" id="ARBA00022705"/>
    </source>
</evidence>
<evidence type="ECO:0000259" key="12">
    <source>
        <dbReference type="PROSITE" id="PS51462"/>
    </source>
</evidence>
<evidence type="ECO:0000256" key="5">
    <source>
        <dbReference type="ARBA" id="ARBA00022723"/>
    </source>
</evidence>
<dbReference type="GO" id="GO:0006260">
    <property type="term" value="P:DNA replication"/>
    <property type="evidence" value="ECO:0007669"/>
    <property type="project" value="UniProtKB-KW"/>
</dbReference>
<keyword evidence="9" id="KW-0234">DNA repair</keyword>
<evidence type="ECO:0000256" key="3">
    <source>
        <dbReference type="ARBA" id="ARBA00022457"/>
    </source>
</evidence>
<evidence type="ECO:0000256" key="1">
    <source>
        <dbReference type="ARBA" id="ARBA00001946"/>
    </source>
</evidence>
<comment type="similarity">
    <text evidence="2">Belongs to the Nudix hydrolase family.</text>
</comment>
<dbReference type="GO" id="GO:0008413">
    <property type="term" value="F:8-oxo-7,8-dihydroguanosine triphosphate pyrophosphatase activity"/>
    <property type="evidence" value="ECO:0007669"/>
    <property type="project" value="TreeGrafter"/>
</dbReference>
<dbReference type="Gene3D" id="3.90.79.10">
    <property type="entry name" value="Nucleoside Triphosphate Pyrophosphohydrolase"/>
    <property type="match status" value="1"/>
</dbReference>
<dbReference type="InterPro" id="IPR047127">
    <property type="entry name" value="MutT-like"/>
</dbReference>
<dbReference type="InterPro" id="IPR015797">
    <property type="entry name" value="NUDIX_hydrolase-like_dom_sf"/>
</dbReference>
<keyword evidence="7" id="KW-0378">Hydrolase</keyword>
<sequence length="184" mass="21077">MELKFGDPHAHFVSATAIINKDGKYLITKRSPNEKAFPNMWTVPGGKISVEDYANLPKPTPSAWYGAVEEALKREVKEEVNLEIENVRFLIDMTLIRPDGVPIVVLSFYADYKSGEVELDEDAVDFAWVSTEEAEKYELIEGIYEEIIMADKLIKGLDPKTVKFEPRKYRDFTTEFLDNEHKVV</sequence>
<accession>A0A1G1VD40</accession>
<protein>
    <recommendedName>
        <fullName evidence="11">8-oxo-dGTP diphosphatase</fullName>
        <ecNumber evidence="11">3.6.1.55</ecNumber>
    </recommendedName>
</protein>
<dbReference type="AlphaFoldDB" id="A0A1G1VD40"/>
<dbReference type="EC" id="3.6.1.55" evidence="11"/>
<reference evidence="13 14" key="1">
    <citation type="journal article" date="2016" name="Nat. Commun.">
        <title>Thousands of microbial genomes shed light on interconnected biogeochemical processes in an aquifer system.</title>
        <authorList>
            <person name="Anantharaman K."/>
            <person name="Brown C.T."/>
            <person name="Hug L.A."/>
            <person name="Sharon I."/>
            <person name="Castelle C.J."/>
            <person name="Probst A.J."/>
            <person name="Thomas B.C."/>
            <person name="Singh A."/>
            <person name="Wilkins M.J."/>
            <person name="Karaoz U."/>
            <person name="Brodie E.L."/>
            <person name="Williams K.H."/>
            <person name="Hubbard S.S."/>
            <person name="Banfield J.F."/>
        </authorList>
    </citation>
    <scope>NUCLEOTIDE SEQUENCE [LARGE SCALE GENOMIC DNA]</scope>
</reference>
<feature type="domain" description="Nudix hydrolase" evidence="12">
    <location>
        <begin position="9"/>
        <end position="155"/>
    </location>
</feature>
<comment type="catalytic activity">
    <reaction evidence="10">
        <text>8-oxo-dGTP + H2O = 8-oxo-dGMP + diphosphate + H(+)</text>
        <dbReference type="Rhea" id="RHEA:31575"/>
        <dbReference type="ChEBI" id="CHEBI:15377"/>
        <dbReference type="ChEBI" id="CHEBI:15378"/>
        <dbReference type="ChEBI" id="CHEBI:33019"/>
        <dbReference type="ChEBI" id="CHEBI:63224"/>
        <dbReference type="ChEBI" id="CHEBI:77896"/>
        <dbReference type="EC" id="3.6.1.55"/>
    </reaction>
</comment>
<keyword evidence="3" id="KW-0515">Mutator protein</keyword>
<name>A0A1G1VD40_9BACT</name>
<dbReference type="PANTHER" id="PTHR47707">
    <property type="entry name" value="8-OXO-DGTP DIPHOSPHATASE"/>
    <property type="match status" value="1"/>
</dbReference>
<evidence type="ECO:0000256" key="9">
    <source>
        <dbReference type="ARBA" id="ARBA00023204"/>
    </source>
</evidence>